<evidence type="ECO:0000313" key="3">
    <source>
        <dbReference type="Proteomes" id="UP000638732"/>
    </source>
</evidence>
<protein>
    <submittedName>
        <fullName evidence="2">VOC family protein</fullName>
    </submittedName>
</protein>
<dbReference type="Gene3D" id="3.30.720.120">
    <property type="match status" value="1"/>
</dbReference>
<sequence>MKAVNIPEGYQQVMPYLVVPGAAKFFDFMQKVFDSEEVYKAMRDEHTVQHAELTIGNHKVMFCDSTDVYPPQTAGMFVYVDDCDTIFKKAIDAGATQVMPPADMDYGRAAGVKDPVGNIWWITSV</sequence>
<dbReference type="PANTHER" id="PTHR34109">
    <property type="entry name" value="BNAUNNG04460D PROTEIN-RELATED"/>
    <property type="match status" value="1"/>
</dbReference>
<organism evidence="2 3">
    <name type="scientific">Mucilaginibacter agri</name>
    <dbReference type="NCBI Taxonomy" id="2695265"/>
    <lineage>
        <taxon>Bacteria</taxon>
        <taxon>Pseudomonadati</taxon>
        <taxon>Bacteroidota</taxon>
        <taxon>Sphingobacteriia</taxon>
        <taxon>Sphingobacteriales</taxon>
        <taxon>Sphingobacteriaceae</taxon>
        <taxon>Mucilaginibacter</taxon>
    </lineage>
</organism>
<name>A0A965ZFL9_9SPHI</name>
<keyword evidence="3" id="KW-1185">Reference proteome</keyword>
<dbReference type="RefSeq" id="WP_166584799.1">
    <property type="nucleotide sequence ID" value="NZ_WWEO01000039.1"/>
</dbReference>
<feature type="domain" description="VOC" evidence="1">
    <location>
        <begin position="9"/>
        <end position="125"/>
    </location>
</feature>
<reference evidence="2" key="2">
    <citation type="submission" date="2020-10" db="EMBL/GenBank/DDBJ databases">
        <title>Mucilaginibacter sp. nov., isolated from soil.</title>
        <authorList>
            <person name="Jeon C.O."/>
        </authorList>
    </citation>
    <scope>NUCLEOTIDE SEQUENCE</scope>
    <source>
        <strain evidence="2">R11</strain>
    </source>
</reference>
<dbReference type="SUPFAM" id="SSF54593">
    <property type="entry name" value="Glyoxalase/Bleomycin resistance protein/Dihydroxybiphenyl dioxygenase"/>
    <property type="match status" value="1"/>
</dbReference>
<dbReference type="PANTHER" id="PTHR34109:SF1">
    <property type="entry name" value="VOC DOMAIN-CONTAINING PROTEIN"/>
    <property type="match status" value="1"/>
</dbReference>
<dbReference type="InterPro" id="IPR004360">
    <property type="entry name" value="Glyas_Fos-R_dOase_dom"/>
</dbReference>
<dbReference type="InterPro" id="IPR037523">
    <property type="entry name" value="VOC_core"/>
</dbReference>
<dbReference type="AlphaFoldDB" id="A0A965ZFL9"/>
<dbReference type="Proteomes" id="UP000638732">
    <property type="component" value="Unassembled WGS sequence"/>
</dbReference>
<reference evidence="2" key="1">
    <citation type="submission" date="2020-01" db="EMBL/GenBank/DDBJ databases">
        <authorList>
            <person name="Seo Y.L."/>
        </authorList>
    </citation>
    <scope>NUCLEOTIDE SEQUENCE</scope>
    <source>
        <strain evidence="2">R11</strain>
    </source>
</reference>
<evidence type="ECO:0000259" key="1">
    <source>
        <dbReference type="PROSITE" id="PS51819"/>
    </source>
</evidence>
<dbReference type="EMBL" id="WWEO01000039">
    <property type="protein sequence ID" value="NCD68781.1"/>
    <property type="molecule type" value="Genomic_DNA"/>
</dbReference>
<gene>
    <name evidence="2" type="ORF">GSY63_05380</name>
</gene>
<accession>A0A965ZFL9</accession>
<comment type="caution">
    <text evidence="2">The sequence shown here is derived from an EMBL/GenBank/DDBJ whole genome shotgun (WGS) entry which is preliminary data.</text>
</comment>
<proteinExistence type="predicted"/>
<dbReference type="Gene3D" id="3.30.720.110">
    <property type="match status" value="1"/>
</dbReference>
<dbReference type="Pfam" id="PF00903">
    <property type="entry name" value="Glyoxalase"/>
    <property type="match status" value="1"/>
</dbReference>
<dbReference type="PROSITE" id="PS51819">
    <property type="entry name" value="VOC"/>
    <property type="match status" value="1"/>
</dbReference>
<dbReference type="InterPro" id="IPR029068">
    <property type="entry name" value="Glyas_Bleomycin-R_OHBP_Dase"/>
</dbReference>
<dbReference type="CDD" id="cd07246">
    <property type="entry name" value="VOC_like"/>
    <property type="match status" value="1"/>
</dbReference>
<evidence type="ECO:0000313" key="2">
    <source>
        <dbReference type="EMBL" id="NCD68781.1"/>
    </source>
</evidence>